<organism evidence="3 4">
    <name type="scientific">Gordonia mangrovi</name>
    <dbReference type="NCBI Taxonomy" id="2665643"/>
    <lineage>
        <taxon>Bacteria</taxon>
        <taxon>Bacillati</taxon>
        <taxon>Actinomycetota</taxon>
        <taxon>Actinomycetes</taxon>
        <taxon>Mycobacteriales</taxon>
        <taxon>Gordoniaceae</taxon>
        <taxon>Gordonia</taxon>
    </lineage>
</organism>
<dbReference type="AlphaFoldDB" id="A0A6L7GR39"/>
<dbReference type="InterPro" id="IPR024516">
    <property type="entry name" value="Mce_C"/>
</dbReference>
<reference evidence="3 4" key="1">
    <citation type="submission" date="2019-11" db="EMBL/GenBank/DDBJ databases">
        <title>Gordonia sp. nov., a novel actinobacterium isolated from mangrove soil in Hainan.</title>
        <authorList>
            <person name="Huang X."/>
            <person name="Xie Y."/>
            <person name="Chu X."/>
            <person name="Xiao K."/>
        </authorList>
    </citation>
    <scope>NUCLEOTIDE SEQUENCE [LARGE SCALE GENOMIC DNA]</scope>
    <source>
        <strain evidence="3 4">HNM0687</strain>
    </source>
</reference>
<dbReference type="Pfam" id="PF02470">
    <property type="entry name" value="MlaD"/>
    <property type="match status" value="1"/>
</dbReference>
<evidence type="ECO:0000259" key="1">
    <source>
        <dbReference type="Pfam" id="PF02470"/>
    </source>
</evidence>
<protein>
    <submittedName>
        <fullName evidence="3">MCE family protein</fullName>
    </submittedName>
</protein>
<dbReference type="RefSeq" id="WP_160901192.1">
    <property type="nucleotide sequence ID" value="NZ_CP102850.1"/>
</dbReference>
<evidence type="ECO:0000313" key="4">
    <source>
        <dbReference type="Proteomes" id="UP000475545"/>
    </source>
</evidence>
<dbReference type="InterPro" id="IPR052336">
    <property type="entry name" value="MlaD_Phospholipid_Transporter"/>
</dbReference>
<name>A0A6L7GR39_9ACTN</name>
<gene>
    <name evidence="3" type="ORF">GIY30_07280</name>
</gene>
<evidence type="ECO:0000313" key="3">
    <source>
        <dbReference type="EMBL" id="MXP21155.1"/>
    </source>
</evidence>
<dbReference type="InterPro" id="IPR005693">
    <property type="entry name" value="Mce"/>
</dbReference>
<dbReference type="PANTHER" id="PTHR33371:SF18">
    <property type="entry name" value="MCE-FAMILY PROTEIN MCE3C"/>
    <property type="match status" value="1"/>
</dbReference>
<dbReference type="InterPro" id="IPR003399">
    <property type="entry name" value="Mce/MlaD"/>
</dbReference>
<dbReference type="EMBL" id="WMBR01000001">
    <property type="protein sequence ID" value="MXP21155.1"/>
    <property type="molecule type" value="Genomic_DNA"/>
</dbReference>
<dbReference type="Pfam" id="PF11887">
    <property type="entry name" value="Mce4_CUP1"/>
    <property type="match status" value="1"/>
</dbReference>
<comment type="caution">
    <text evidence="3">The sequence shown here is derived from an EMBL/GenBank/DDBJ whole genome shotgun (WGS) entry which is preliminary data.</text>
</comment>
<evidence type="ECO:0000259" key="2">
    <source>
        <dbReference type="Pfam" id="PF11887"/>
    </source>
</evidence>
<proteinExistence type="predicted"/>
<dbReference type="NCBIfam" id="TIGR00996">
    <property type="entry name" value="Mtu_fam_mce"/>
    <property type="match status" value="1"/>
</dbReference>
<dbReference type="PANTHER" id="PTHR33371">
    <property type="entry name" value="INTERMEMBRANE PHOSPHOLIPID TRANSPORT SYSTEM BINDING PROTEIN MLAD-RELATED"/>
    <property type="match status" value="1"/>
</dbReference>
<feature type="domain" description="Mammalian cell entry C-terminal" evidence="2">
    <location>
        <begin position="120"/>
        <end position="300"/>
    </location>
</feature>
<accession>A0A6L7GR39</accession>
<keyword evidence="4" id="KW-1185">Reference proteome</keyword>
<sequence length="329" mass="35671">MSRWRNHFGENRRMWYGAIGAVVIVLLILGVVGLAQAHLGQKTYVGEFAQAGGIRPGDKVRVAGIDVGEVSDTELAGNQVDVTMKVDRDVDVTANGSAEIKMSTLLGQRYVDVSLGDSPELLDGDRITDTRVPYDLQQTIEEGTPIIAGIDDVELSESIRTLNRQLAGAPAVTKPTLDSLTAMSKIITNRRDQINQLVADTEKVTAIVDDSQAQLSIIVGQGQQLAEKIAAREALVTRMLDGIAELTEQARAVAQENGNQFAPIMANLNTMTQGLEKNRENLRKMLEILPVTARVTNNTMGDGPYANGYLPWGIFPDNWLCAARVVDGC</sequence>
<dbReference type="Proteomes" id="UP000475545">
    <property type="component" value="Unassembled WGS sequence"/>
</dbReference>
<dbReference type="GO" id="GO:0005576">
    <property type="term" value="C:extracellular region"/>
    <property type="evidence" value="ECO:0007669"/>
    <property type="project" value="TreeGrafter"/>
</dbReference>
<feature type="domain" description="Mce/MlaD" evidence="1">
    <location>
        <begin position="42"/>
        <end position="114"/>
    </location>
</feature>